<dbReference type="GO" id="GO:0006865">
    <property type="term" value="P:amino acid transport"/>
    <property type="evidence" value="ECO:0007669"/>
    <property type="project" value="UniProtKB-KW"/>
</dbReference>
<dbReference type="SUPFAM" id="SSF161098">
    <property type="entry name" value="MetI-like"/>
    <property type="match status" value="1"/>
</dbReference>
<dbReference type="GO" id="GO:0022857">
    <property type="term" value="F:transmembrane transporter activity"/>
    <property type="evidence" value="ECO:0007669"/>
    <property type="project" value="InterPro"/>
</dbReference>
<evidence type="ECO:0000256" key="1">
    <source>
        <dbReference type="ARBA" id="ARBA00004651"/>
    </source>
</evidence>
<feature type="transmembrane region" description="Helical" evidence="9">
    <location>
        <begin position="7"/>
        <end position="28"/>
    </location>
</feature>
<evidence type="ECO:0000313" key="11">
    <source>
        <dbReference type="Proteomes" id="UP000620133"/>
    </source>
</evidence>
<feature type="transmembrane region" description="Helical" evidence="9">
    <location>
        <begin position="114"/>
        <end position="133"/>
    </location>
</feature>
<comment type="subcellular location">
    <subcellularLocation>
        <location evidence="1 9">Cell membrane</location>
        <topology evidence="1 9">Multi-pass membrane protein</topology>
    </subcellularLocation>
</comment>
<organism evidence="10 11">
    <name type="scientific">Mariniplasma anaerobium</name>
    <dbReference type="NCBI Taxonomy" id="2735436"/>
    <lineage>
        <taxon>Bacteria</taxon>
        <taxon>Bacillati</taxon>
        <taxon>Mycoplasmatota</taxon>
        <taxon>Mollicutes</taxon>
        <taxon>Acholeplasmatales</taxon>
        <taxon>Acholeplasmataceae</taxon>
        <taxon>Mariniplasma</taxon>
    </lineage>
</organism>
<dbReference type="InterPro" id="IPR010065">
    <property type="entry name" value="AA_ABC_transptr_permease_3TM"/>
</dbReference>
<dbReference type="KEGG" id="manr:MPAN_016710"/>
<feature type="transmembrane region" description="Helical" evidence="9">
    <location>
        <begin position="85"/>
        <end position="108"/>
    </location>
</feature>
<evidence type="ECO:0000256" key="8">
    <source>
        <dbReference type="ARBA" id="ARBA00023136"/>
    </source>
</evidence>
<dbReference type="EMBL" id="AP024412">
    <property type="protein sequence ID" value="BCR36778.1"/>
    <property type="molecule type" value="Genomic_DNA"/>
</dbReference>
<evidence type="ECO:0000256" key="4">
    <source>
        <dbReference type="ARBA" id="ARBA00022475"/>
    </source>
</evidence>
<dbReference type="Gene3D" id="1.10.3720.10">
    <property type="entry name" value="MetI-like"/>
    <property type="match status" value="1"/>
</dbReference>
<dbReference type="AlphaFoldDB" id="A0A7U9THT0"/>
<dbReference type="InterPro" id="IPR035906">
    <property type="entry name" value="MetI-like_sf"/>
</dbReference>
<evidence type="ECO:0000256" key="9">
    <source>
        <dbReference type="RuleBase" id="RU363032"/>
    </source>
</evidence>
<protein>
    <submittedName>
        <fullName evidence="10">Uncharacterized protein</fullName>
    </submittedName>
</protein>
<feature type="transmembrane region" description="Helical" evidence="9">
    <location>
        <begin position="48"/>
        <end position="73"/>
    </location>
</feature>
<dbReference type="CDD" id="cd06261">
    <property type="entry name" value="TM_PBP2"/>
    <property type="match status" value="1"/>
</dbReference>
<reference evidence="10" key="1">
    <citation type="submission" date="2021-01" db="EMBL/GenBank/DDBJ databases">
        <title>Draft genome sequence of Acholeplasmataceae bacterium strain Mahy22.</title>
        <authorList>
            <person name="Watanabe M."/>
            <person name="Kojima H."/>
            <person name="Fukui M."/>
        </authorList>
    </citation>
    <scope>NUCLEOTIDE SEQUENCE</scope>
    <source>
        <strain evidence="10">Mahy22</strain>
    </source>
</reference>
<dbReference type="PANTHER" id="PTHR30614">
    <property type="entry name" value="MEMBRANE COMPONENT OF AMINO ACID ABC TRANSPORTER"/>
    <property type="match status" value="1"/>
</dbReference>
<dbReference type="Pfam" id="PF00528">
    <property type="entry name" value="BPD_transp_1"/>
    <property type="match status" value="1"/>
</dbReference>
<dbReference type="PANTHER" id="PTHR30614:SF20">
    <property type="entry name" value="GLUTAMINE TRANSPORT SYSTEM PERMEASE PROTEIN GLNP"/>
    <property type="match status" value="1"/>
</dbReference>
<evidence type="ECO:0000256" key="6">
    <source>
        <dbReference type="ARBA" id="ARBA00022970"/>
    </source>
</evidence>
<evidence type="ECO:0000313" key="10">
    <source>
        <dbReference type="EMBL" id="BCR36778.1"/>
    </source>
</evidence>
<accession>A0A7U9THT0</accession>
<proteinExistence type="inferred from homology"/>
<keyword evidence="8 9" id="KW-0472">Membrane</keyword>
<dbReference type="InterPro" id="IPR000515">
    <property type="entry name" value="MetI-like"/>
</dbReference>
<sequence>MKKNKAFNIGIAIAFYGLLISFIIFAYPGRSNFRIEAIFQYPNFLVTGFINTISVSLIVLFSSTILGFVLYLLSKSDMLAFKYISNIFSEVIFGTPTLVFVIVAYYFIAIPLNITNRYLAGVIAFSLFMAPYMRNAFMGAMQSIDQTQYQAMKVLGFTNY</sequence>
<evidence type="ECO:0000256" key="5">
    <source>
        <dbReference type="ARBA" id="ARBA00022692"/>
    </source>
</evidence>
<evidence type="ECO:0000256" key="2">
    <source>
        <dbReference type="ARBA" id="ARBA00010072"/>
    </source>
</evidence>
<name>A0A7U9THT0_9MOLU</name>
<keyword evidence="11" id="KW-1185">Reference proteome</keyword>
<comment type="similarity">
    <text evidence="2">Belongs to the binding-protein-dependent transport system permease family. HisMQ subfamily.</text>
</comment>
<keyword evidence="7 9" id="KW-1133">Transmembrane helix</keyword>
<evidence type="ECO:0000256" key="7">
    <source>
        <dbReference type="ARBA" id="ARBA00022989"/>
    </source>
</evidence>
<gene>
    <name evidence="10" type="ORF">MPAN_016710</name>
</gene>
<dbReference type="Proteomes" id="UP000620133">
    <property type="component" value="Chromosome"/>
</dbReference>
<keyword evidence="6" id="KW-0029">Amino-acid transport</keyword>
<dbReference type="GO" id="GO:0043190">
    <property type="term" value="C:ATP-binding cassette (ABC) transporter complex"/>
    <property type="evidence" value="ECO:0007669"/>
    <property type="project" value="InterPro"/>
</dbReference>
<keyword evidence="5 9" id="KW-0812">Transmembrane</keyword>
<keyword evidence="3 9" id="KW-0813">Transport</keyword>
<dbReference type="InterPro" id="IPR043429">
    <property type="entry name" value="ArtM/GltK/GlnP/TcyL/YhdX-like"/>
</dbReference>
<keyword evidence="4" id="KW-1003">Cell membrane</keyword>
<dbReference type="PROSITE" id="PS50928">
    <property type="entry name" value="ABC_TM1"/>
    <property type="match status" value="1"/>
</dbReference>
<dbReference type="NCBIfam" id="TIGR01726">
    <property type="entry name" value="HEQRo_perm_3TM"/>
    <property type="match status" value="1"/>
</dbReference>
<evidence type="ECO:0000256" key="3">
    <source>
        <dbReference type="ARBA" id="ARBA00022448"/>
    </source>
</evidence>